<accession>A0ABP7Q6Z9</accession>
<evidence type="ECO:0000256" key="4">
    <source>
        <dbReference type="ARBA" id="ARBA00023136"/>
    </source>
</evidence>
<evidence type="ECO:0000313" key="6">
    <source>
        <dbReference type="EMBL" id="GAA3977552.1"/>
    </source>
</evidence>
<proteinExistence type="predicted"/>
<gene>
    <name evidence="6" type="ORF">GCM10022246_32310</name>
</gene>
<keyword evidence="4 5" id="KW-0472">Membrane</keyword>
<dbReference type="PANTHER" id="PTHR30386:SF26">
    <property type="entry name" value="TRANSPORT PROTEIN COMB"/>
    <property type="match status" value="1"/>
</dbReference>
<evidence type="ECO:0000256" key="3">
    <source>
        <dbReference type="ARBA" id="ARBA00022989"/>
    </source>
</evidence>
<dbReference type="PANTHER" id="PTHR30386">
    <property type="entry name" value="MEMBRANE FUSION SUBUNIT OF EMRAB-TOLC MULTIDRUG EFFLUX PUMP"/>
    <property type="match status" value="1"/>
</dbReference>
<evidence type="ECO:0000256" key="5">
    <source>
        <dbReference type="SAM" id="Phobius"/>
    </source>
</evidence>
<dbReference type="Proteomes" id="UP001501081">
    <property type="component" value="Unassembled WGS sequence"/>
</dbReference>
<evidence type="ECO:0000256" key="2">
    <source>
        <dbReference type="ARBA" id="ARBA00022692"/>
    </source>
</evidence>
<organism evidence="6 7">
    <name type="scientific">Pedobacter ginsengiterrae</name>
    <dbReference type="NCBI Taxonomy" id="871696"/>
    <lineage>
        <taxon>Bacteria</taxon>
        <taxon>Pseudomonadati</taxon>
        <taxon>Bacteroidota</taxon>
        <taxon>Sphingobacteriia</taxon>
        <taxon>Sphingobacteriales</taxon>
        <taxon>Sphingobacteriaceae</taxon>
        <taxon>Pedobacter</taxon>
    </lineage>
</organism>
<dbReference type="InterPro" id="IPR050739">
    <property type="entry name" value="MFP"/>
</dbReference>
<evidence type="ECO:0000313" key="7">
    <source>
        <dbReference type="Proteomes" id="UP001501081"/>
    </source>
</evidence>
<protein>
    <submittedName>
        <fullName evidence="6">HlyD family efflux transporter periplasmic adaptor subunit</fullName>
    </submittedName>
</protein>
<keyword evidence="2 5" id="KW-0812">Transmembrane</keyword>
<feature type="transmembrane region" description="Helical" evidence="5">
    <location>
        <begin position="32"/>
        <end position="51"/>
    </location>
</feature>
<dbReference type="PRINTS" id="PR01490">
    <property type="entry name" value="RTXTOXIND"/>
</dbReference>
<sequence>METKRDKLDEVELRSDGVQDILAEPPHWMFRWGNVVILGIILMILLMSYFIKYPEFVPATIVVTSQNPPEKLQFRTDSKIEKIFIRDNQEVKKDEILMVLQSTANYSDVLQLKKITDAATNNQLASFPLGKISGFKLGEVQSDYNNFAKAFQDEKLFTRLKPYAPENLATDQNIITNKSRIITLKRQKTFELAKYDLVKKNYQRAQQLLNQKVISTFEFESEKIKFLQAQQSLEDLEISLSQTKEAISNLDKTKSGTTINAEKDKINFASQTLQLFEQLRRSLRAWEQNYLVVSSIDGIASFQQFWGENQFVKRGEPILSILPLDKKALIGKMLVPSVNSGKIAKGEKVLIKLDNYRFQEYGVVEGRVQNISFTPDEKGNYYVDVTLPKGLKTSYKKVLPFDKELKGNAEIVTQDLRLIERFFYQIRKLTGCQTE</sequence>
<comment type="subcellular location">
    <subcellularLocation>
        <location evidence="1">Membrane</location>
        <topology evidence="1">Single-pass membrane protein</topology>
    </subcellularLocation>
</comment>
<keyword evidence="7" id="KW-1185">Reference proteome</keyword>
<keyword evidence="3 5" id="KW-1133">Transmembrane helix</keyword>
<comment type="caution">
    <text evidence="6">The sequence shown here is derived from an EMBL/GenBank/DDBJ whole genome shotgun (WGS) entry which is preliminary data.</text>
</comment>
<evidence type="ECO:0000256" key="1">
    <source>
        <dbReference type="ARBA" id="ARBA00004167"/>
    </source>
</evidence>
<reference evidence="7" key="1">
    <citation type="journal article" date="2019" name="Int. J. Syst. Evol. Microbiol.">
        <title>The Global Catalogue of Microorganisms (GCM) 10K type strain sequencing project: providing services to taxonomists for standard genome sequencing and annotation.</title>
        <authorList>
            <consortium name="The Broad Institute Genomics Platform"/>
            <consortium name="The Broad Institute Genome Sequencing Center for Infectious Disease"/>
            <person name="Wu L."/>
            <person name="Ma J."/>
        </authorList>
    </citation>
    <scope>NUCLEOTIDE SEQUENCE [LARGE SCALE GENOMIC DNA]</scope>
    <source>
        <strain evidence="7">JCM 17338</strain>
    </source>
</reference>
<dbReference type="EMBL" id="BAABAK010000016">
    <property type="protein sequence ID" value="GAA3977552.1"/>
    <property type="molecule type" value="Genomic_DNA"/>
</dbReference>
<name>A0ABP7Q6Z9_9SPHI</name>
<dbReference type="RefSeq" id="WP_344768691.1">
    <property type="nucleotide sequence ID" value="NZ_BAABAK010000016.1"/>
</dbReference>